<reference evidence="3 4" key="1">
    <citation type="submission" date="2022-01" db="EMBL/GenBank/DDBJ databases">
        <authorList>
            <person name="Won M."/>
            <person name="Kim S.-J."/>
            <person name="Kwon S.-W."/>
        </authorList>
    </citation>
    <scope>NUCLEOTIDE SEQUENCE [LARGE SCALE GENOMIC DNA]</scope>
    <source>
        <strain evidence="3 4">KCTC 23505</strain>
    </source>
</reference>
<dbReference type="Proteomes" id="UP001521209">
    <property type="component" value="Unassembled WGS sequence"/>
</dbReference>
<dbReference type="EMBL" id="JAKGBZ010000046">
    <property type="protein sequence ID" value="MCF3948310.1"/>
    <property type="molecule type" value="Genomic_DNA"/>
</dbReference>
<dbReference type="PANTHER" id="PTHR11091:SF0">
    <property type="entry name" value="MALATE DEHYDROGENASE"/>
    <property type="match status" value="1"/>
</dbReference>
<keyword evidence="2" id="KW-0560">Oxidoreductase</keyword>
<gene>
    <name evidence="3" type="ORF">L2A60_16675</name>
</gene>
<evidence type="ECO:0000313" key="4">
    <source>
        <dbReference type="Proteomes" id="UP001521209"/>
    </source>
</evidence>
<organism evidence="3 4">
    <name type="scientific">Acidiphilium iwatense</name>
    <dbReference type="NCBI Taxonomy" id="768198"/>
    <lineage>
        <taxon>Bacteria</taxon>
        <taxon>Pseudomonadati</taxon>
        <taxon>Pseudomonadota</taxon>
        <taxon>Alphaproteobacteria</taxon>
        <taxon>Acetobacterales</taxon>
        <taxon>Acidocellaceae</taxon>
        <taxon>Acidiphilium</taxon>
    </lineage>
</organism>
<comment type="caution">
    <text evidence="3">The sequence shown here is derived from an EMBL/GenBank/DDBJ whole genome shotgun (WGS) entry which is preliminary data.</text>
</comment>
<dbReference type="InterPro" id="IPR036111">
    <property type="entry name" value="Mal/L-sulfo/L-lacto_DH-like_sf"/>
</dbReference>
<dbReference type="SUPFAM" id="SSF89733">
    <property type="entry name" value="L-sulfolactate dehydrogenase-like"/>
    <property type="match status" value="1"/>
</dbReference>
<keyword evidence="4" id="KW-1185">Reference proteome</keyword>
<evidence type="ECO:0000256" key="2">
    <source>
        <dbReference type="ARBA" id="ARBA00023002"/>
    </source>
</evidence>
<evidence type="ECO:0000256" key="1">
    <source>
        <dbReference type="ARBA" id="ARBA00006056"/>
    </source>
</evidence>
<protein>
    <submittedName>
        <fullName evidence="3">Ldh family oxidoreductase</fullName>
    </submittedName>
</protein>
<accession>A0ABS9E2P2</accession>
<sequence length="328" mass="33783">MNAPICLNLAEAEERTIAVLVGAGTRTDIARSVAHALVLAEADGHGGHGLVRLASYAAQVRVGKIDGQAIPEVTQTLPGAIRVDAMHGFAYPVLDRVVERLLLLTPEQGVAVAGVFRSGHCGAMSLVVERLARAGLIGMMVANTPAAMAPWGGRRALFGTNPIACAFPFEDDLVVIDLSLSKVARGHILAAQRRGEAIPEGWARGPDGEATTDPTLALTGTMVPVADAKGAALALMVETLAAGLTGAHYAAEASSFLDTAGPPPATGQLVVAIAPAACGGSTDHLAHLFHDVAAEPGARLPGLSRFVARRRAEREGIKVDPGWFSMAG</sequence>
<dbReference type="Gene3D" id="1.10.1530.10">
    <property type="match status" value="1"/>
</dbReference>
<evidence type="ECO:0000313" key="3">
    <source>
        <dbReference type="EMBL" id="MCF3948310.1"/>
    </source>
</evidence>
<dbReference type="InterPro" id="IPR043144">
    <property type="entry name" value="Mal/L-sulf/L-lact_DH-like_ah"/>
</dbReference>
<dbReference type="InterPro" id="IPR003767">
    <property type="entry name" value="Malate/L-lactate_DH-like"/>
</dbReference>
<dbReference type="RefSeq" id="WP_235705596.1">
    <property type="nucleotide sequence ID" value="NZ_JAKGBZ010000046.1"/>
</dbReference>
<dbReference type="Gene3D" id="3.30.1370.60">
    <property type="entry name" value="Hypothetical oxidoreductase yiak, domain 2"/>
    <property type="match status" value="1"/>
</dbReference>
<proteinExistence type="inferred from homology"/>
<dbReference type="InterPro" id="IPR043143">
    <property type="entry name" value="Mal/L-sulf/L-lact_DH-like_NADP"/>
</dbReference>
<comment type="similarity">
    <text evidence="1">Belongs to the LDH2/MDH2 oxidoreductase family.</text>
</comment>
<dbReference type="Pfam" id="PF02615">
    <property type="entry name" value="Ldh_2"/>
    <property type="match status" value="1"/>
</dbReference>
<name>A0ABS9E2P2_9PROT</name>
<dbReference type="PANTHER" id="PTHR11091">
    <property type="entry name" value="OXIDOREDUCTASE-RELATED"/>
    <property type="match status" value="1"/>
</dbReference>